<reference evidence="1 2" key="1">
    <citation type="submission" date="2014-06" db="EMBL/GenBank/DDBJ databases">
        <title>Evolutionary Origins and Diversification of the Mycorrhizal Mutualists.</title>
        <authorList>
            <consortium name="DOE Joint Genome Institute"/>
            <consortium name="Mycorrhizal Genomics Consortium"/>
            <person name="Kohler A."/>
            <person name="Kuo A."/>
            <person name="Nagy L.G."/>
            <person name="Floudas D."/>
            <person name="Copeland A."/>
            <person name="Barry K.W."/>
            <person name="Cichocki N."/>
            <person name="Veneault-Fourrey C."/>
            <person name="LaButti K."/>
            <person name="Lindquist E.A."/>
            <person name="Lipzen A."/>
            <person name="Lundell T."/>
            <person name="Morin E."/>
            <person name="Murat C."/>
            <person name="Riley R."/>
            <person name="Ohm R."/>
            <person name="Sun H."/>
            <person name="Tunlid A."/>
            <person name="Henrissat B."/>
            <person name="Grigoriev I.V."/>
            <person name="Hibbett D.S."/>
            <person name="Martin F."/>
        </authorList>
    </citation>
    <scope>NUCLEOTIDE SEQUENCE [LARGE SCALE GENOMIC DNA]</scope>
    <source>
        <strain evidence="1 2">SS14</strain>
    </source>
</reference>
<organism evidence="1 2">
    <name type="scientific">Sphaerobolus stellatus (strain SS14)</name>
    <dbReference type="NCBI Taxonomy" id="990650"/>
    <lineage>
        <taxon>Eukaryota</taxon>
        <taxon>Fungi</taxon>
        <taxon>Dikarya</taxon>
        <taxon>Basidiomycota</taxon>
        <taxon>Agaricomycotina</taxon>
        <taxon>Agaricomycetes</taxon>
        <taxon>Phallomycetidae</taxon>
        <taxon>Geastrales</taxon>
        <taxon>Sphaerobolaceae</taxon>
        <taxon>Sphaerobolus</taxon>
    </lineage>
</organism>
<dbReference type="InterPro" id="IPR032675">
    <property type="entry name" value="LRR_dom_sf"/>
</dbReference>
<name>A0A0C9VMZ0_SPHS4</name>
<protein>
    <submittedName>
        <fullName evidence="1">Uncharacterized protein</fullName>
    </submittedName>
</protein>
<dbReference type="SUPFAM" id="SSF52047">
    <property type="entry name" value="RNI-like"/>
    <property type="match status" value="1"/>
</dbReference>
<evidence type="ECO:0000313" key="1">
    <source>
        <dbReference type="EMBL" id="KIJ39071.1"/>
    </source>
</evidence>
<dbReference type="AlphaFoldDB" id="A0A0C9VMZ0"/>
<evidence type="ECO:0000313" key="2">
    <source>
        <dbReference type="Proteomes" id="UP000054279"/>
    </source>
</evidence>
<sequence>MTNENIINSLLQSNNLRTLYLIDPVPLGRYGPSLASWDRLQHLSIVLTRSYPELKDTAFIPPKSLVSFTFHDKSQGDVPWPLASDLASCTNLQHLDLAVTRLHPTTAEAIGFLVSSYQNALTELTLQVLPGAVEEENMGFQSVLQSAQPLHFPKLERLRLPGSSCDTSFFQCFSADELKYFEVGWL</sequence>
<dbReference type="Gene3D" id="3.80.10.10">
    <property type="entry name" value="Ribonuclease Inhibitor"/>
    <property type="match status" value="1"/>
</dbReference>
<dbReference type="EMBL" id="KN837155">
    <property type="protein sequence ID" value="KIJ39071.1"/>
    <property type="molecule type" value="Genomic_DNA"/>
</dbReference>
<dbReference type="OrthoDB" id="3234033at2759"/>
<gene>
    <name evidence="1" type="ORF">M422DRAFT_32916</name>
</gene>
<feature type="non-terminal residue" evidence="1">
    <location>
        <position position="186"/>
    </location>
</feature>
<dbReference type="Proteomes" id="UP000054279">
    <property type="component" value="Unassembled WGS sequence"/>
</dbReference>
<dbReference type="HOGENOM" id="CLU_1518775_0_0_1"/>
<accession>A0A0C9VMZ0</accession>
<proteinExistence type="predicted"/>
<keyword evidence="2" id="KW-1185">Reference proteome</keyword>